<evidence type="ECO:0000256" key="2">
    <source>
        <dbReference type="ARBA" id="ARBA00023015"/>
    </source>
</evidence>
<evidence type="ECO:0000256" key="4">
    <source>
        <dbReference type="ARBA" id="ARBA00023242"/>
    </source>
</evidence>
<accession>A9UWG9</accession>
<keyword evidence="2" id="KW-0805">Transcription regulation</keyword>
<dbReference type="Proteomes" id="UP000001357">
    <property type="component" value="Unassembled WGS sequence"/>
</dbReference>
<dbReference type="RefSeq" id="XP_001744977.1">
    <property type="nucleotide sequence ID" value="XM_001744925.1"/>
</dbReference>
<evidence type="ECO:0000313" key="6">
    <source>
        <dbReference type="EMBL" id="EDQ90210.1"/>
    </source>
</evidence>
<name>A9UWG9_MONBE</name>
<dbReference type="GO" id="GO:0005634">
    <property type="term" value="C:nucleus"/>
    <property type="evidence" value="ECO:0007669"/>
    <property type="project" value="UniProtKB-SubCell"/>
</dbReference>
<sequence length="222" mass="24291">MACAELTSRWRSAVGYDGRTGGGLLQTLTERDDQQKVQRRKKTKDQQVRGIDVTVGHGRAGQARAVVSEKDKQDFSKRDKAGHTGKDTAQDQAGFATGRMALPAIPVVPRAEAEAEAERGGGRGGMPVACSATDQRYMNVMHTRCGLPGSRNARPGGSNGNMQTAAVTQAAYELAPSARSLKCESLLLQLRHDRKKRQRVKDILRAQDELKDVRKSYNDKKM</sequence>
<evidence type="ECO:0000256" key="1">
    <source>
        <dbReference type="ARBA" id="ARBA00004123"/>
    </source>
</evidence>
<feature type="compositionally biased region" description="Basic and acidic residues" evidence="5">
    <location>
        <begin position="67"/>
        <end position="89"/>
    </location>
</feature>
<evidence type="ECO:0000256" key="3">
    <source>
        <dbReference type="ARBA" id="ARBA00023163"/>
    </source>
</evidence>
<keyword evidence="4" id="KW-0539">Nucleus</keyword>
<evidence type="ECO:0000256" key="5">
    <source>
        <dbReference type="SAM" id="MobiDB-lite"/>
    </source>
</evidence>
<organism evidence="6 7">
    <name type="scientific">Monosiga brevicollis</name>
    <name type="common">Choanoflagellate</name>
    <dbReference type="NCBI Taxonomy" id="81824"/>
    <lineage>
        <taxon>Eukaryota</taxon>
        <taxon>Choanoflagellata</taxon>
        <taxon>Craspedida</taxon>
        <taxon>Salpingoecidae</taxon>
        <taxon>Monosiga</taxon>
    </lineage>
</organism>
<dbReference type="GeneID" id="5890238"/>
<keyword evidence="3" id="KW-0804">Transcription</keyword>
<comment type="subcellular location">
    <subcellularLocation>
        <location evidence="1">Nucleus</location>
    </subcellularLocation>
</comment>
<dbReference type="AlphaFoldDB" id="A9UWG9"/>
<dbReference type="EMBL" id="CH991548">
    <property type="protein sequence ID" value="EDQ90210.1"/>
    <property type="molecule type" value="Genomic_DNA"/>
</dbReference>
<gene>
    <name evidence="6" type="ORF">MONBRDRAFT_7277</name>
</gene>
<dbReference type="GO" id="GO:0006366">
    <property type="term" value="P:transcription by RNA polymerase II"/>
    <property type="evidence" value="ECO:0007669"/>
    <property type="project" value="InterPro"/>
</dbReference>
<proteinExistence type="predicted"/>
<keyword evidence="7" id="KW-1185">Reference proteome</keyword>
<dbReference type="InParanoid" id="A9UWG9"/>
<feature type="region of interest" description="Disordered" evidence="5">
    <location>
        <begin position="16"/>
        <end position="95"/>
    </location>
</feature>
<dbReference type="KEGG" id="mbr:MONBRDRAFT_7277"/>
<dbReference type="Pfam" id="PF02269">
    <property type="entry name" value="TFIID-18kDa"/>
    <property type="match status" value="1"/>
</dbReference>
<evidence type="ECO:0000313" key="7">
    <source>
        <dbReference type="Proteomes" id="UP000001357"/>
    </source>
</evidence>
<protein>
    <submittedName>
        <fullName evidence="6">Uncharacterized protein</fullName>
    </submittedName>
</protein>
<reference evidence="6 7" key="1">
    <citation type="journal article" date="2008" name="Nature">
        <title>The genome of the choanoflagellate Monosiga brevicollis and the origin of metazoans.</title>
        <authorList>
            <consortium name="JGI Sequencing"/>
            <person name="King N."/>
            <person name="Westbrook M.J."/>
            <person name="Young S.L."/>
            <person name="Kuo A."/>
            <person name="Abedin M."/>
            <person name="Chapman J."/>
            <person name="Fairclough S."/>
            <person name="Hellsten U."/>
            <person name="Isogai Y."/>
            <person name="Letunic I."/>
            <person name="Marr M."/>
            <person name="Pincus D."/>
            <person name="Putnam N."/>
            <person name="Rokas A."/>
            <person name="Wright K.J."/>
            <person name="Zuzow R."/>
            <person name="Dirks W."/>
            <person name="Good M."/>
            <person name="Goodstein D."/>
            <person name="Lemons D."/>
            <person name="Li W."/>
            <person name="Lyons J.B."/>
            <person name="Morris A."/>
            <person name="Nichols S."/>
            <person name="Richter D.J."/>
            <person name="Salamov A."/>
            <person name="Bork P."/>
            <person name="Lim W.A."/>
            <person name="Manning G."/>
            <person name="Miller W.T."/>
            <person name="McGinnis W."/>
            <person name="Shapiro H."/>
            <person name="Tjian R."/>
            <person name="Grigoriev I.V."/>
            <person name="Rokhsar D."/>
        </authorList>
    </citation>
    <scope>NUCLEOTIDE SEQUENCE [LARGE SCALE GENOMIC DNA]</scope>
    <source>
        <strain evidence="7">MX1 / ATCC 50154</strain>
    </source>
</reference>
<dbReference type="InterPro" id="IPR003195">
    <property type="entry name" value="TFIID_TAF13"/>
</dbReference>